<gene>
    <name evidence="1" type="ORF">HOLleu_03736</name>
</gene>
<proteinExistence type="predicted"/>
<organism evidence="1 2">
    <name type="scientific">Holothuria leucospilota</name>
    <name type="common">Black long sea cucumber</name>
    <name type="synonym">Mertensiothuria leucospilota</name>
    <dbReference type="NCBI Taxonomy" id="206669"/>
    <lineage>
        <taxon>Eukaryota</taxon>
        <taxon>Metazoa</taxon>
        <taxon>Echinodermata</taxon>
        <taxon>Eleutherozoa</taxon>
        <taxon>Echinozoa</taxon>
        <taxon>Holothuroidea</taxon>
        <taxon>Aspidochirotacea</taxon>
        <taxon>Aspidochirotida</taxon>
        <taxon>Holothuriidae</taxon>
        <taxon>Holothuria</taxon>
    </lineage>
</organism>
<comment type="caution">
    <text evidence="1">The sequence shown here is derived from an EMBL/GenBank/DDBJ whole genome shotgun (WGS) entry which is preliminary data.</text>
</comment>
<keyword evidence="2" id="KW-1185">Reference proteome</keyword>
<protein>
    <submittedName>
        <fullName evidence="1">Uncharacterized protein</fullName>
    </submittedName>
</protein>
<evidence type="ECO:0000313" key="1">
    <source>
        <dbReference type="EMBL" id="KAJ8050507.1"/>
    </source>
</evidence>
<dbReference type="OrthoDB" id="10055649at2759"/>
<accession>A0A9Q1CR47</accession>
<dbReference type="Proteomes" id="UP001152320">
    <property type="component" value="Chromosome 1"/>
</dbReference>
<reference evidence="1" key="1">
    <citation type="submission" date="2021-10" db="EMBL/GenBank/DDBJ databases">
        <title>Tropical sea cucumber genome reveals ecological adaptation and Cuvierian tubules defense mechanism.</title>
        <authorList>
            <person name="Chen T."/>
        </authorList>
    </citation>
    <scope>NUCLEOTIDE SEQUENCE</scope>
    <source>
        <strain evidence="1">Nanhai2018</strain>
        <tissue evidence="1">Muscle</tissue>
    </source>
</reference>
<evidence type="ECO:0000313" key="2">
    <source>
        <dbReference type="Proteomes" id="UP001152320"/>
    </source>
</evidence>
<dbReference type="EMBL" id="JAIZAY010000001">
    <property type="protein sequence ID" value="KAJ8050507.1"/>
    <property type="molecule type" value="Genomic_DNA"/>
</dbReference>
<name>A0A9Q1CR47_HOLLE</name>
<sequence>MFRRHRASKLGSRKGSGNLLSAGAYCSRRPTCTVNASLQMGHDLRCHVEYTGQVKHKTDEAAQRPIRADERAKLQVDLARDHCPSRLHSERLRQMDPKVFASGNMTGVGEDGTVFKQISYEGRRRLQSDRDLITSLLTKEETTLKSYIRQVSVRPMYVVAFTIAGVRLFHELAKTVPLQWDATGSVAWREGKK</sequence>
<dbReference type="AlphaFoldDB" id="A0A9Q1CR47"/>